<dbReference type="EMBL" id="AP022557">
    <property type="protein sequence ID" value="BBW97223.1"/>
    <property type="molecule type" value="Genomic_DNA"/>
</dbReference>
<proteinExistence type="predicted"/>
<dbReference type="RefSeq" id="WP_172418643.1">
    <property type="nucleotide sequence ID" value="NZ_AP022557.1"/>
</dbReference>
<evidence type="ECO:0000313" key="2">
    <source>
        <dbReference type="Proteomes" id="UP000501421"/>
    </source>
</evidence>
<gene>
    <name evidence="1" type="ORF">GsuE55_20560</name>
</gene>
<dbReference type="InterPro" id="IPR009660">
    <property type="entry name" value="Phage_A500_Gp15"/>
</dbReference>
<name>A0A679FML0_9BACL</name>
<evidence type="ECO:0000313" key="1">
    <source>
        <dbReference type="EMBL" id="BBW97223.1"/>
    </source>
</evidence>
<protein>
    <recommendedName>
        <fullName evidence="3">Bacteriophage Gp15 protein</fullName>
    </recommendedName>
</protein>
<accession>A0A679FML0</accession>
<sequence length="209" mass="25150">MFSLTERFEDEFEYHGKIIRLNLAFDQVLRVMELQDDPVFWWWEKVDIALEMLIENYEDIANIPLNEKVEMYAYIFNEFINDKPKQEETSGKKVFDFKQDAGLIYASFLAAYGIDLFEQHGKLHWKKFMQLLTHLPKDTAFKEVVVIRQEKLPPPNKHNQEYRKYLMEMKRLYRLKDDDPGMIDDYDRVKEIDRKWDAVAAALKRKAVK</sequence>
<reference evidence="2" key="1">
    <citation type="journal article" date="2020" name="Microbiol. Resour. Announc.">
        <title>Complete Genome Sequence of Geobacillus sp. Strain E55-1, Isolated from Mine Geyser in Japan.</title>
        <authorList>
            <person name="Miyazaki K."/>
            <person name="Hase E."/>
            <person name="Tokito N."/>
        </authorList>
    </citation>
    <scope>NUCLEOTIDE SEQUENCE [LARGE SCALE GENOMIC DNA]</scope>
    <source>
        <strain evidence="2">E55-1</strain>
    </source>
</reference>
<dbReference type="Proteomes" id="UP000501421">
    <property type="component" value="Chromosome"/>
</dbReference>
<keyword evidence="2" id="KW-1185">Reference proteome</keyword>
<organism evidence="1 2">
    <name type="scientific">Geobacillus subterraneus</name>
    <dbReference type="NCBI Taxonomy" id="129338"/>
    <lineage>
        <taxon>Bacteria</taxon>
        <taxon>Bacillati</taxon>
        <taxon>Bacillota</taxon>
        <taxon>Bacilli</taxon>
        <taxon>Bacillales</taxon>
        <taxon>Anoxybacillaceae</taxon>
        <taxon>Geobacillus</taxon>
    </lineage>
</organism>
<dbReference type="Pfam" id="PF06854">
    <property type="entry name" value="Phage_Gp15"/>
    <property type="match status" value="1"/>
</dbReference>
<dbReference type="AlphaFoldDB" id="A0A679FML0"/>
<evidence type="ECO:0008006" key="3">
    <source>
        <dbReference type="Google" id="ProtNLM"/>
    </source>
</evidence>